<evidence type="ECO:0000313" key="2">
    <source>
        <dbReference type="EMBL" id="CAB4242136.1"/>
    </source>
</evidence>
<keyword evidence="1" id="KW-0812">Transmembrane</keyword>
<name>A0A6J5TDR5_9CAUD</name>
<reference evidence="2" key="1">
    <citation type="submission" date="2020-05" db="EMBL/GenBank/DDBJ databases">
        <authorList>
            <person name="Chiriac C."/>
            <person name="Salcher M."/>
            <person name="Ghai R."/>
            <person name="Kavagutti S V."/>
        </authorList>
    </citation>
    <scope>NUCLEOTIDE SEQUENCE</scope>
</reference>
<feature type="transmembrane region" description="Helical" evidence="1">
    <location>
        <begin position="12"/>
        <end position="33"/>
    </location>
</feature>
<keyword evidence="1" id="KW-1133">Transmembrane helix</keyword>
<sequence length="63" mass="6421">MDTIIGGLKSKTIWLSVAAIIVPAISDGVQQWIATHPGTASTVVGVAFAVLRAVTTSSLAEKA</sequence>
<proteinExistence type="predicted"/>
<feature type="transmembrane region" description="Helical" evidence="1">
    <location>
        <begin position="39"/>
        <end position="60"/>
    </location>
</feature>
<accession>A0A6J5TDR5</accession>
<evidence type="ECO:0000256" key="1">
    <source>
        <dbReference type="SAM" id="Phobius"/>
    </source>
</evidence>
<dbReference type="EMBL" id="LR797826">
    <property type="protein sequence ID" value="CAB4242136.1"/>
    <property type="molecule type" value="Genomic_DNA"/>
</dbReference>
<gene>
    <name evidence="2" type="ORF">UFOVP83_3</name>
</gene>
<organism evidence="2">
    <name type="scientific">uncultured Caudovirales phage</name>
    <dbReference type="NCBI Taxonomy" id="2100421"/>
    <lineage>
        <taxon>Viruses</taxon>
        <taxon>Duplodnaviria</taxon>
        <taxon>Heunggongvirae</taxon>
        <taxon>Uroviricota</taxon>
        <taxon>Caudoviricetes</taxon>
        <taxon>Peduoviridae</taxon>
        <taxon>Maltschvirus</taxon>
        <taxon>Maltschvirus maltsch</taxon>
    </lineage>
</organism>
<evidence type="ECO:0008006" key="3">
    <source>
        <dbReference type="Google" id="ProtNLM"/>
    </source>
</evidence>
<keyword evidence="1" id="KW-0472">Membrane</keyword>
<protein>
    <recommendedName>
        <fullName evidence="3">Holin</fullName>
    </recommendedName>
</protein>